<dbReference type="SFLD" id="SFLDS00003">
    <property type="entry name" value="Haloacid_Dehalogenase"/>
    <property type="match status" value="1"/>
</dbReference>
<dbReference type="InterPro" id="IPR006439">
    <property type="entry name" value="HAD-SF_hydro_IA"/>
</dbReference>
<dbReference type="InterPro" id="IPR023214">
    <property type="entry name" value="HAD_sf"/>
</dbReference>
<dbReference type="AlphaFoldDB" id="A0A2N6SPL5"/>
<comment type="caution">
    <text evidence="4">The sequence shown here is derived from an EMBL/GenBank/DDBJ whole genome shotgun (WGS) entry which is preliminary data.</text>
</comment>
<evidence type="ECO:0000256" key="3">
    <source>
        <dbReference type="ARBA" id="ARBA00022842"/>
    </source>
</evidence>
<gene>
    <name evidence="4" type="ORF">CJ205_01500</name>
</gene>
<dbReference type="InterPro" id="IPR036412">
    <property type="entry name" value="HAD-like_sf"/>
</dbReference>
<sequence>MNVAIKAVGFDLDDTLYDRNEIYASVYKVMQQTVLELPVSFSDFNEIYQLESIKWYQRFMSQECSEEDYQIQRVIDTYDHFGEKVRFADGKLFNDLYVYFKDSVKLRPFMKEMIQLVIDRDLDLFILTNGPSANQWHKIETLQLDRWFKPDRLFVSGDLGLTKPDRAIFDHLADQMGYESNELLYIGDHYVNDIKGAKEAGWQAIYFDCFNQGPLEEAVPTFQTEQQLYDYLHRRFP</sequence>
<dbReference type="Gene3D" id="3.40.50.1000">
    <property type="entry name" value="HAD superfamily/HAD-like"/>
    <property type="match status" value="1"/>
</dbReference>
<keyword evidence="3" id="KW-0460">Magnesium</keyword>
<evidence type="ECO:0000256" key="1">
    <source>
        <dbReference type="ARBA" id="ARBA00001946"/>
    </source>
</evidence>
<dbReference type="SFLD" id="SFLDG01129">
    <property type="entry name" value="C1.5:_HAD__Beta-PGM__Phosphata"/>
    <property type="match status" value="1"/>
</dbReference>
<accession>A0A2N6SPL5</accession>
<dbReference type="Proteomes" id="UP000235682">
    <property type="component" value="Unassembled WGS sequence"/>
</dbReference>
<dbReference type="PANTHER" id="PTHR46470">
    <property type="entry name" value="N-ACYLNEURAMINATE-9-PHOSPHATASE"/>
    <property type="match status" value="1"/>
</dbReference>
<dbReference type="SUPFAM" id="SSF56784">
    <property type="entry name" value="HAD-like"/>
    <property type="match status" value="1"/>
</dbReference>
<proteinExistence type="predicted"/>
<name>A0A2N6SPL5_9LACT</name>
<comment type="cofactor">
    <cofactor evidence="1">
        <name>Mg(2+)</name>
        <dbReference type="ChEBI" id="CHEBI:18420"/>
    </cofactor>
</comment>
<evidence type="ECO:0000313" key="5">
    <source>
        <dbReference type="Proteomes" id="UP000235682"/>
    </source>
</evidence>
<organism evidence="4 5">
    <name type="scientific">Dolosicoccus paucivorans</name>
    <dbReference type="NCBI Taxonomy" id="84521"/>
    <lineage>
        <taxon>Bacteria</taxon>
        <taxon>Bacillati</taxon>
        <taxon>Bacillota</taxon>
        <taxon>Bacilli</taxon>
        <taxon>Lactobacillales</taxon>
        <taxon>Aerococcaceae</taxon>
        <taxon>Dolosicoccus</taxon>
    </lineage>
</organism>
<dbReference type="STRING" id="84521.SAMN04487994_100718"/>
<evidence type="ECO:0000256" key="2">
    <source>
        <dbReference type="ARBA" id="ARBA00022801"/>
    </source>
</evidence>
<reference evidence="4 5" key="1">
    <citation type="submission" date="2017-09" db="EMBL/GenBank/DDBJ databases">
        <title>Bacterial strain isolated from the female urinary microbiota.</title>
        <authorList>
            <person name="Thomas-White K."/>
            <person name="Kumar N."/>
            <person name="Forster S."/>
            <person name="Putonti C."/>
            <person name="Lawley T."/>
            <person name="Wolfe A.J."/>
        </authorList>
    </citation>
    <scope>NUCLEOTIDE SEQUENCE [LARGE SCALE GENOMIC DNA]</scope>
    <source>
        <strain evidence="4 5">UMB0852</strain>
    </source>
</reference>
<dbReference type="EMBL" id="PNHE01000003">
    <property type="protein sequence ID" value="PMC59007.1"/>
    <property type="molecule type" value="Genomic_DNA"/>
</dbReference>
<dbReference type="GO" id="GO:0044281">
    <property type="term" value="P:small molecule metabolic process"/>
    <property type="evidence" value="ECO:0007669"/>
    <property type="project" value="UniProtKB-ARBA"/>
</dbReference>
<dbReference type="Pfam" id="PF00702">
    <property type="entry name" value="Hydrolase"/>
    <property type="match status" value="1"/>
</dbReference>
<dbReference type="Gene3D" id="1.10.150.520">
    <property type="match status" value="1"/>
</dbReference>
<dbReference type="NCBIfam" id="TIGR01549">
    <property type="entry name" value="HAD-SF-IA-v1"/>
    <property type="match status" value="1"/>
</dbReference>
<dbReference type="InterPro" id="IPR051400">
    <property type="entry name" value="HAD-like_hydrolase"/>
</dbReference>
<dbReference type="PRINTS" id="PR00413">
    <property type="entry name" value="HADHALOGNASE"/>
</dbReference>
<protein>
    <submittedName>
        <fullName evidence="4">HAD family hydrolase</fullName>
    </submittedName>
</protein>
<keyword evidence="2 4" id="KW-0378">Hydrolase</keyword>
<evidence type="ECO:0000313" key="4">
    <source>
        <dbReference type="EMBL" id="PMC59007.1"/>
    </source>
</evidence>
<keyword evidence="5" id="KW-1185">Reference proteome</keyword>
<dbReference type="GO" id="GO:0016787">
    <property type="term" value="F:hydrolase activity"/>
    <property type="evidence" value="ECO:0007669"/>
    <property type="project" value="UniProtKB-KW"/>
</dbReference>